<evidence type="ECO:0008006" key="5">
    <source>
        <dbReference type="Google" id="ProtNLM"/>
    </source>
</evidence>
<evidence type="ECO:0000256" key="1">
    <source>
        <dbReference type="PROSITE-ProRule" id="PRU00339"/>
    </source>
</evidence>
<dbReference type="Proteomes" id="UP000812270">
    <property type="component" value="Unassembled WGS sequence"/>
</dbReference>
<dbReference type="AlphaFoldDB" id="A0A9E2SE09"/>
<reference evidence="3" key="1">
    <citation type="submission" date="2021-06" db="EMBL/GenBank/DDBJ databases">
        <authorList>
            <person name="Huq M.A."/>
        </authorList>
    </citation>
    <scope>NUCLEOTIDE SEQUENCE</scope>
    <source>
        <strain evidence="3">MAH-26</strain>
    </source>
</reference>
<organism evidence="3 4">
    <name type="scientific">Pinibacter aurantiacus</name>
    <dbReference type="NCBI Taxonomy" id="2851599"/>
    <lineage>
        <taxon>Bacteria</taxon>
        <taxon>Pseudomonadati</taxon>
        <taxon>Bacteroidota</taxon>
        <taxon>Chitinophagia</taxon>
        <taxon>Chitinophagales</taxon>
        <taxon>Chitinophagaceae</taxon>
        <taxon>Pinibacter</taxon>
    </lineage>
</organism>
<evidence type="ECO:0000313" key="4">
    <source>
        <dbReference type="Proteomes" id="UP000812270"/>
    </source>
</evidence>
<keyword evidence="1" id="KW-0802">TPR repeat</keyword>
<proteinExistence type="predicted"/>
<protein>
    <recommendedName>
        <fullName evidence="5">Tetratricopeptide repeat protein</fullName>
    </recommendedName>
</protein>
<dbReference type="EMBL" id="JAHSPG010000013">
    <property type="protein sequence ID" value="MBV4358820.1"/>
    <property type="molecule type" value="Genomic_DNA"/>
</dbReference>
<feature type="repeat" description="TPR" evidence="1">
    <location>
        <begin position="159"/>
        <end position="192"/>
    </location>
</feature>
<name>A0A9E2SE09_9BACT</name>
<dbReference type="InterPro" id="IPR019734">
    <property type="entry name" value="TPR_rpt"/>
</dbReference>
<evidence type="ECO:0000313" key="3">
    <source>
        <dbReference type="EMBL" id="MBV4358820.1"/>
    </source>
</evidence>
<dbReference type="SMART" id="SM00028">
    <property type="entry name" value="TPR"/>
    <property type="match status" value="6"/>
</dbReference>
<dbReference type="RefSeq" id="WP_217792538.1">
    <property type="nucleotide sequence ID" value="NZ_JAHSPG010000013.1"/>
</dbReference>
<dbReference type="PANTHER" id="PTHR12558:SF47">
    <property type="entry name" value="LIPOPOLYSACCHARIDE ASSEMBLY PROTEIN B"/>
    <property type="match status" value="1"/>
</dbReference>
<feature type="signal peptide" evidence="2">
    <location>
        <begin position="1"/>
        <end position="21"/>
    </location>
</feature>
<dbReference type="PANTHER" id="PTHR12558">
    <property type="entry name" value="CELL DIVISION CYCLE 16,23,27"/>
    <property type="match status" value="1"/>
</dbReference>
<keyword evidence="2" id="KW-0732">Signal</keyword>
<feature type="chain" id="PRO_5038586256" description="Tetratricopeptide repeat protein" evidence="2">
    <location>
        <begin position="22"/>
        <end position="543"/>
    </location>
</feature>
<keyword evidence="4" id="KW-1185">Reference proteome</keyword>
<dbReference type="PROSITE" id="PS50005">
    <property type="entry name" value="TPR"/>
    <property type="match status" value="1"/>
</dbReference>
<comment type="caution">
    <text evidence="3">The sequence shown here is derived from an EMBL/GenBank/DDBJ whole genome shotgun (WGS) entry which is preliminary data.</text>
</comment>
<dbReference type="Pfam" id="PF13181">
    <property type="entry name" value="TPR_8"/>
    <property type="match status" value="2"/>
</dbReference>
<accession>A0A9E2SE09</accession>
<evidence type="ECO:0000256" key="2">
    <source>
        <dbReference type="SAM" id="SignalP"/>
    </source>
</evidence>
<gene>
    <name evidence="3" type="ORF">KTO63_16765</name>
</gene>
<sequence>MMTRQFLIVAAALLVSTGLWSQDVNDVSKDIYHERYAPAKQKLLNILSQSPSNEEALYLLTQVYLQNDSVQTAKAKLLSAPPAALDQPIVMCAMGHLLLRQDSADAAKIYFDKALDRTKSKNPHVLNAIAKAELDAKSGDANYGLSLLEKAFKRDKNNPELYVTKGDLYRKLGNGSESYKAYQEALAKNETYAAAIYKIGKIFATQGNKDVYVNYFDKAVSNDSMYAPALYEMYYHYYFKDVNKAREYLDKYIAASGKSVKTDYLVTDLLFSSQKYGDAIDHAGKLLALQGAVAEPRLYKLMAYSYSALHKNDSALAYMKQYFKLQNDTNYVAKDFEAMGAIYDSIGGKQDSAMIYYEKALVMEKDTVQTLKYYKKFANIYKEQKDYTQEAKWLGKYYETNTAATNVDLFNWGIASYKAGDYPTADSVFTKYETKYPEQSFGYYWAARVTAAIDTSMENGLAIPHYEKLIELIKNDSTDKTNRKYLIEAYGYIAAYEANVKKDYRESIEYFEKLLALDPSNEDARKYVEVLQKHMVNGESSKN</sequence>